<evidence type="ECO:0000313" key="12">
    <source>
        <dbReference type="EMBL" id="KGF46479.1"/>
    </source>
</evidence>
<dbReference type="InterPro" id="IPR037066">
    <property type="entry name" value="Plug_dom_sf"/>
</dbReference>
<dbReference type="GO" id="GO:0044718">
    <property type="term" value="P:siderophore transmembrane transport"/>
    <property type="evidence" value="ECO:0007669"/>
    <property type="project" value="TreeGrafter"/>
</dbReference>
<proteinExistence type="inferred from homology"/>
<evidence type="ECO:0000256" key="2">
    <source>
        <dbReference type="ARBA" id="ARBA00022448"/>
    </source>
</evidence>
<reference evidence="12 13" key="1">
    <citation type="submission" date="2014-07" db="EMBL/GenBank/DDBJ databases">
        <authorList>
            <person name="McCorrison J."/>
            <person name="Sanka R."/>
            <person name="Torralba M."/>
            <person name="Gillis M."/>
            <person name="Haft D.H."/>
            <person name="Methe B."/>
            <person name="Sutton G."/>
            <person name="Nelson K.E."/>
        </authorList>
    </citation>
    <scope>NUCLEOTIDE SEQUENCE [LARGE SCALE GENOMIC DNA]</scope>
    <source>
        <strain evidence="12 13">DNF00314</strain>
    </source>
</reference>
<dbReference type="InterPro" id="IPR000531">
    <property type="entry name" value="Beta-barrel_TonB"/>
</dbReference>
<evidence type="ECO:0000259" key="11">
    <source>
        <dbReference type="Pfam" id="PF07715"/>
    </source>
</evidence>
<feature type="domain" description="TonB-dependent receptor plug" evidence="11">
    <location>
        <begin position="51"/>
        <end position="155"/>
    </location>
</feature>
<dbReference type="InterPro" id="IPR012910">
    <property type="entry name" value="Plug_dom"/>
</dbReference>
<keyword evidence="3 8" id="KW-1134">Transmembrane beta strand</keyword>
<sequence length="706" mass="81486">MTKFLYKQLLCSLTIVTPLLSTVYATDTQPVQLHPIKVRSDYVEIERLRNTKQVIVLRDKDLQNKGYRTISDALNDITSINVNTTGTGDIDIRGQGSDQSVRNIQVMLDGAPITTMVNHPMKTNYDIVPIEQVEKIEIIPGGGSVLYGSGSAGGVINITTNLRSIKKPKNIITTEFNSQGHRLGINVGNKINNNLSIQAGYNKLHRNLYFKNTYRHSDYYYTGLTYKFDNSQDITFRYSFLDEKSNYVGSVNSKKLKQEGYNYVPRLQKFTLGLDKDGHKIETVRPDYLNGNRELTSYNMTYHKDINKNLYVTGDFFYNTGYYRNNDTDYRKMNHDTKGVKLKFDYNYGLKNDLLVGLDIYSQKANLNYNDYKSINYKQKIYKEVPLSFYYHKKSSAIYILNILNKNKWTFTQGIRRDKTEWTYDKHAARNVSGNDTDNRWNTASELSIAYNYNKTGNIYARFEKGFTSPDGLQITDQIKVNGINQYVATSAEDEKFNLYELGWRDNIGISSINVTLFSSYTNNQMNRFYALDDYGLSMLTKNLLKTSRKGFDISLGQYFGKWTLKENYTYLKGFSEYNEAGKKFIQEHPDTEIDYTRSGLQKVPKHKLSIHAEYKVNDKLTTGLKYTYIGSYNNFLSDSKKEEDGIVGSHSIIDLNLDYKYKTLNIYGGITNLLNTEYYEYASEGVYTVIPGFKRSYFIGCKYNF</sequence>
<evidence type="ECO:0000256" key="4">
    <source>
        <dbReference type="ARBA" id="ARBA00022692"/>
    </source>
</evidence>
<evidence type="ECO:0000256" key="8">
    <source>
        <dbReference type="PROSITE-ProRule" id="PRU01360"/>
    </source>
</evidence>
<dbReference type="GO" id="GO:0015344">
    <property type="term" value="F:siderophore uptake transmembrane transporter activity"/>
    <property type="evidence" value="ECO:0007669"/>
    <property type="project" value="TreeGrafter"/>
</dbReference>
<dbReference type="InterPro" id="IPR039426">
    <property type="entry name" value="TonB-dep_rcpt-like"/>
</dbReference>
<keyword evidence="4 8" id="KW-0812">Transmembrane</keyword>
<dbReference type="GO" id="GO:0009279">
    <property type="term" value="C:cell outer membrane"/>
    <property type="evidence" value="ECO:0007669"/>
    <property type="project" value="UniProtKB-SubCell"/>
</dbReference>
<dbReference type="Gene3D" id="2.170.130.10">
    <property type="entry name" value="TonB-dependent receptor, plug domain"/>
    <property type="match status" value="1"/>
</dbReference>
<keyword evidence="7 8" id="KW-0998">Cell outer membrane</keyword>
<evidence type="ECO:0000259" key="10">
    <source>
        <dbReference type="Pfam" id="PF00593"/>
    </source>
</evidence>
<dbReference type="eggNOG" id="COG4771">
    <property type="taxonomic scope" value="Bacteria"/>
</dbReference>
<dbReference type="RefSeq" id="WP_038153201.1">
    <property type="nucleotide sequence ID" value="NZ_JRNT01000039.1"/>
</dbReference>
<dbReference type="AlphaFoldDB" id="A0A096CME0"/>
<gene>
    <name evidence="12" type="ORF">HMPREF0872_08250</name>
</gene>
<evidence type="ECO:0008006" key="14">
    <source>
        <dbReference type="Google" id="ProtNLM"/>
    </source>
</evidence>
<accession>A0A096CME0</accession>
<dbReference type="PROSITE" id="PS52016">
    <property type="entry name" value="TONB_DEPENDENT_REC_3"/>
    <property type="match status" value="1"/>
</dbReference>
<keyword evidence="13" id="KW-1185">Reference proteome</keyword>
<evidence type="ECO:0000313" key="13">
    <source>
        <dbReference type="Proteomes" id="UP000029628"/>
    </source>
</evidence>
<evidence type="ECO:0000256" key="7">
    <source>
        <dbReference type="ARBA" id="ARBA00023237"/>
    </source>
</evidence>
<comment type="caution">
    <text evidence="12">The sequence shown here is derived from an EMBL/GenBank/DDBJ whole genome shotgun (WGS) entry which is preliminary data.</text>
</comment>
<evidence type="ECO:0000256" key="9">
    <source>
        <dbReference type="RuleBase" id="RU003357"/>
    </source>
</evidence>
<dbReference type="Pfam" id="PF00593">
    <property type="entry name" value="TonB_dep_Rec_b-barrel"/>
    <property type="match status" value="1"/>
</dbReference>
<dbReference type="Proteomes" id="UP000029628">
    <property type="component" value="Unassembled WGS sequence"/>
</dbReference>
<dbReference type="PANTHER" id="PTHR30069:SF27">
    <property type="entry name" value="BLL4766 PROTEIN"/>
    <property type="match status" value="1"/>
</dbReference>
<feature type="domain" description="TonB-dependent receptor-like beta-barrel" evidence="10">
    <location>
        <begin position="216"/>
        <end position="674"/>
    </location>
</feature>
<comment type="similarity">
    <text evidence="8 9">Belongs to the TonB-dependent receptor family.</text>
</comment>
<evidence type="ECO:0000256" key="1">
    <source>
        <dbReference type="ARBA" id="ARBA00004571"/>
    </source>
</evidence>
<dbReference type="PANTHER" id="PTHR30069">
    <property type="entry name" value="TONB-DEPENDENT OUTER MEMBRANE RECEPTOR"/>
    <property type="match status" value="1"/>
</dbReference>
<keyword evidence="2 8" id="KW-0813">Transport</keyword>
<keyword evidence="5 9" id="KW-0798">TonB box</keyword>
<keyword evidence="6 8" id="KW-0472">Membrane</keyword>
<name>A0A096CME0_9FIRM</name>
<dbReference type="EMBL" id="JRNT01000039">
    <property type="protein sequence ID" value="KGF46479.1"/>
    <property type="molecule type" value="Genomic_DNA"/>
</dbReference>
<dbReference type="Gene3D" id="2.40.170.20">
    <property type="entry name" value="TonB-dependent receptor, beta-barrel domain"/>
    <property type="match status" value="1"/>
</dbReference>
<organism evidence="12 13">
    <name type="scientific">Veillonella montpellierensis DNF00314</name>
    <dbReference type="NCBI Taxonomy" id="1401067"/>
    <lineage>
        <taxon>Bacteria</taxon>
        <taxon>Bacillati</taxon>
        <taxon>Bacillota</taxon>
        <taxon>Negativicutes</taxon>
        <taxon>Veillonellales</taxon>
        <taxon>Veillonellaceae</taxon>
        <taxon>Veillonella</taxon>
    </lineage>
</organism>
<dbReference type="InterPro" id="IPR036942">
    <property type="entry name" value="Beta-barrel_TonB_sf"/>
</dbReference>
<dbReference type="SUPFAM" id="SSF56935">
    <property type="entry name" value="Porins"/>
    <property type="match status" value="1"/>
</dbReference>
<evidence type="ECO:0000256" key="3">
    <source>
        <dbReference type="ARBA" id="ARBA00022452"/>
    </source>
</evidence>
<comment type="subcellular location">
    <subcellularLocation>
        <location evidence="1 8">Cell outer membrane</location>
        <topology evidence="1 8">Multi-pass membrane protein</topology>
    </subcellularLocation>
</comment>
<dbReference type="Pfam" id="PF07715">
    <property type="entry name" value="Plug"/>
    <property type="match status" value="1"/>
</dbReference>
<protein>
    <recommendedName>
        <fullName evidence="14">Hemin receptor</fullName>
    </recommendedName>
</protein>
<evidence type="ECO:0000256" key="6">
    <source>
        <dbReference type="ARBA" id="ARBA00023136"/>
    </source>
</evidence>
<evidence type="ECO:0000256" key="5">
    <source>
        <dbReference type="ARBA" id="ARBA00023077"/>
    </source>
</evidence>